<dbReference type="InterPro" id="IPR015424">
    <property type="entry name" value="PyrdxlP-dep_Trfase"/>
</dbReference>
<dbReference type="Proteomes" id="UP000305778">
    <property type="component" value="Unassembled WGS sequence"/>
</dbReference>
<organism evidence="1 2">
    <name type="scientific">Actinacidiphila oryziradicis</name>
    <dbReference type="NCBI Taxonomy" id="2571141"/>
    <lineage>
        <taxon>Bacteria</taxon>
        <taxon>Bacillati</taxon>
        <taxon>Actinomycetota</taxon>
        <taxon>Actinomycetes</taxon>
        <taxon>Kitasatosporales</taxon>
        <taxon>Streptomycetaceae</taxon>
        <taxon>Actinacidiphila</taxon>
    </lineage>
</organism>
<comment type="caution">
    <text evidence="1">The sequence shown here is derived from an EMBL/GenBank/DDBJ whole genome shotgun (WGS) entry which is preliminary data.</text>
</comment>
<reference evidence="1 2" key="1">
    <citation type="submission" date="2019-04" db="EMBL/GenBank/DDBJ databases">
        <title>Streptomyces oryziradicis sp. nov., a novel actinomycete isolated from rhizosphere soil of rice (Oryza sativa L.).</title>
        <authorList>
            <person name="Li C."/>
        </authorList>
    </citation>
    <scope>NUCLEOTIDE SEQUENCE [LARGE SCALE GENOMIC DNA]</scope>
    <source>
        <strain evidence="1 2">NEAU-C40</strain>
    </source>
</reference>
<dbReference type="PANTHER" id="PTHR46577:SF1">
    <property type="entry name" value="HTH-TYPE TRANSCRIPTIONAL REGULATORY PROTEIN GABR"/>
    <property type="match status" value="1"/>
</dbReference>
<protein>
    <submittedName>
        <fullName evidence="1">Uncharacterized protein</fullName>
    </submittedName>
</protein>
<accession>A0A4U0STC1</accession>
<proteinExistence type="predicted"/>
<evidence type="ECO:0000313" key="2">
    <source>
        <dbReference type="Proteomes" id="UP000305778"/>
    </source>
</evidence>
<dbReference type="InterPro" id="IPR015421">
    <property type="entry name" value="PyrdxlP-dep_Trfase_major"/>
</dbReference>
<name>A0A4U0STC1_9ACTN</name>
<evidence type="ECO:0000313" key="1">
    <source>
        <dbReference type="EMBL" id="TKA13474.1"/>
    </source>
</evidence>
<dbReference type="SUPFAM" id="SSF53383">
    <property type="entry name" value="PLP-dependent transferases"/>
    <property type="match status" value="1"/>
</dbReference>
<dbReference type="Gene3D" id="3.40.640.10">
    <property type="entry name" value="Type I PLP-dependent aspartate aminotransferase-like (Major domain)"/>
    <property type="match status" value="1"/>
</dbReference>
<gene>
    <name evidence="1" type="ORF">FCI23_01950</name>
</gene>
<dbReference type="OrthoDB" id="594134at2"/>
<dbReference type="EMBL" id="SUMC01000001">
    <property type="protein sequence ID" value="TKA13474.1"/>
    <property type="molecule type" value="Genomic_DNA"/>
</dbReference>
<keyword evidence="2" id="KW-1185">Reference proteome</keyword>
<dbReference type="AlphaFoldDB" id="A0A4U0STC1"/>
<dbReference type="PANTHER" id="PTHR46577">
    <property type="entry name" value="HTH-TYPE TRANSCRIPTIONAL REGULATORY PROTEIN GABR"/>
    <property type="match status" value="1"/>
</dbReference>
<dbReference type="InterPro" id="IPR051446">
    <property type="entry name" value="HTH_trans_reg/aminotransferase"/>
</dbReference>
<sequence length="193" mass="20783">MGHVGACVLAGRALNEQRHHPAEPTDRLAWMALPGHLLDKVLDAKGPMERHCSALDQLTLAEFITSGAYDRHVRAMRLRYRRRRDLLVAALAPLTRRVPHIRLTGIAAGLHLVLRLPPGTERPLVHAMADDPQGRHLPLGVLRDFHHGPAGPTPGPADGAVVVGYGAPPEHAFTAALDALCRTLDALTGTGRA</sequence>